<name>A0A3S5AAY3_9PLAT</name>
<proteinExistence type="predicted"/>
<dbReference type="EMBL" id="CAAALY010130825">
    <property type="protein sequence ID" value="VEL32148.1"/>
    <property type="molecule type" value="Genomic_DNA"/>
</dbReference>
<evidence type="ECO:0000256" key="1">
    <source>
        <dbReference type="SAM" id="MobiDB-lite"/>
    </source>
</evidence>
<evidence type="ECO:0000313" key="3">
    <source>
        <dbReference type="Proteomes" id="UP000784294"/>
    </source>
</evidence>
<feature type="compositionally biased region" description="Basic residues" evidence="1">
    <location>
        <begin position="58"/>
        <end position="69"/>
    </location>
</feature>
<reference evidence="2" key="1">
    <citation type="submission" date="2018-11" db="EMBL/GenBank/DDBJ databases">
        <authorList>
            <consortium name="Pathogen Informatics"/>
        </authorList>
    </citation>
    <scope>NUCLEOTIDE SEQUENCE</scope>
</reference>
<dbReference type="Proteomes" id="UP000784294">
    <property type="component" value="Unassembled WGS sequence"/>
</dbReference>
<keyword evidence="3" id="KW-1185">Reference proteome</keyword>
<organism evidence="2 3">
    <name type="scientific">Protopolystoma xenopodis</name>
    <dbReference type="NCBI Taxonomy" id="117903"/>
    <lineage>
        <taxon>Eukaryota</taxon>
        <taxon>Metazoa</taxon>
        <taxon>Spiralia</taxon>
        <taxon>Lophotrochozoa</taxon>
        <taxon>Platyhelminthes</taxon>
        <taxon>Monogenea</taxon>
        <taxon>Polyopisthocotylea</taxon>
        <taxon>Polystomatidea</taxon>
        <taxon>Polystomatidae</taxon>
        <taxon>Protopolystoma</taxon>
    </lineage>
</organism>
<accession>A0A3S5AAY3</accession>
<comment type="caution">
    <text evidence="2">The sequence shown here is derived from an EMBL/GenBank/DDBJ whole genome shotgun (WGS) entry which is preliminary data.</text>
</comment>
<feature type="region of interest" description="Disordered" evidence="1">
    <location>
        <begin position="58"/>
        <end position="117"/>
    </location>
</feature>
<dbReference type="AlphaFoldDB" id="A0A3S5AAY3"/>
<protein>
    <submittedName>
        <fullName evidence="2">Uncharacterized protein</fullName>
    </submittedName>
</protein>
<evidence type="ECO:0000313" key="2">
    <source>
        <dbReference type="EMBL" id="VEL32148.1"/>
    </source>
</evidence>
<sequence length="128" mass="13335">MQEKMVTNAKQLAKISLSEAEGNVGDMQSLGGTIRQSSGCQSDCCSGGSRGIRVLRRKAARGGGHRARGRIPASGGRTGGRQAGQATGTRTSGQEGSQLAGDGWVGRRHTDGTSCCPTQKGRTIEYIR</sequence>
<gene>
    <name evidence="2" type="ORF">PXEA_LOCUS25588</name>
</gene>